<keyword evidence="12" id="KW-0496">Mitochondrion</keyword>
<evidence type="ECO:0000256" key="10">
    <source>
        <dbReference type="ARBA" id="ARBA00022946"/>
    </source>
</evidence>
<dbReference type="PANTHER" id="PTHR43605:SF12">
    <property type="entry name" value="ACYL-COENZYME A SYNTHETASE ACSM4, MITOCHONDRIAL"/>
    <property type="match status" value="1"/>
</dbReference>
<dbReference type="InterPro" id="IPR000873">
    <property type="entry name" value="AMP-dep_synth/lig_dom"/>
</dbReference>
<keyword evidence="9" id="KW-0460">Magnesium</keyword>
<dbReference type="AlphaFoldDB" id="A0A8B9C7X9"/>
<dbReference type="GO" id="GO:0005524">
    <property type="term" value="F:ATP binding"/>
    <property type="evidence" value="ECO:0007669"/>
    <property type="project" value="UniProtKB-KW"/>
</dbReference>
<dbReference type="PROSITE" id="PS00455">
    <property type="entry name" value="AMP_BINDING"/>
    <property type="match status" value="1"/>
</dbReference>
<dbReference type="GO" id="GO:0004321">
    <property type="term" value="F:fatty-acyl-CoA synthase activity"/>
    <property type="evidence" value="ECO:0007669"/>
    <property type="project" value="TreeGrafter"/>
</dbReference>
<keyword evidence="10" id="KW-0809">Transit peptide</keyword>
<dbReference type="Proteomes" id="UP000694426">
    <property type="component" value="Unplaced"/>
</dbReference>
<evidence type="ECO:0000256" key="8">
    <source>
        <dbReference type="ARBA" id="ARBA00022840"/>
    </source>
</evidence>
<evidence type="ECO:0000256" key="13">
    <source>
        <dbReference type="ARBA" id="ARBA00039009"/>
    </source>
</evidence>
<dbReference type="EC" id="6.2.1.2" evidence="13"/>
<evidence type="ECO:0000313" key="17">
    <source>
        <dbReference type="Ensembl" id="ENSABRP00000015702.1"/>
    </source>
</evidence>
<feature type="domain" description="AMP-dependent synthetase/ligase" evidence="15">
    <location>
        <begin position="66"/>
        <end position="404"/>
    </location>
</feature>
<evidence type="ECO:0000259" key="15">
    <source>
        <dbReference type="Pfam" id="PF00501"/>
    </source>
</evidence>
<keyword evidence="11" id="KW-0443">Lipid metabolism</keyword>
<evidence type="ECO:0000313" key="18">
    <source>
        <dbReference type="Proteomes" id="UP000694426"/>
    </source>
</evidence>
<reference evidence="17" key="2">
    <citation type="submission" date="2025-09" db="UniProtKB">
        <authorList>
            <consortium name="Ensembl"/>
        </authorList>
    </citation>
    <scope>IDENTIFICATION</scope>
</reference>
<evidence type="ECO:0000256" key="9">
    <source>
        <dbReference type="ARBA" id="ARBA00022842"/>
    </source>
</evidence>
<evidence type="ECO:0000256" key="4">
    <source>
        <dbReference type="ARBA" id="ARBA00022598"/>
    </source>
</evidence>
<comment type="subcellular location">
    <subcellularLocation>
        <location evidence="2">Mitochondrion</location>
    </subcellularLocation>
</comment>
<proteinExistence type="inferred from homology"/>
<comment type="catalytic activity">
    <reaction evidence="14">
        <text>a medium-chain fatty acid + ATP + CoA = a medium-chain fatty acyl-CoA + AMP + diphosphate</text>
        <dbReference type="Rhea" id="RHEA:48340"/>
        <dbReference type="ChEBI" id="CHEBI:30616"/>
        <dbReference type="ChEBI" id="CHEBI:33019"/>
        <dbReference type="ChEBI" id="CHEBI:57287"/>
        <dbReference type="ChEBI" id="CHEBI:59558"/>
        <dbReference type="ChEBI" id="CHEBI:90546"/>
        <dbReference type="ChEBI" id="CHEBI:456215"/>
        <dbReference type="EC" id="6.2.1.2"/>
    </reaction>
    <physiologicalReaction direction="left-to-right" evidence="14">
        <dbReference type="Rhea" id="RHEA:48341"/>
    </physiologicalReaction>
</comment>
<dbReference type="GO" id="GO:0031956">
    <property type="term" value="F:medium-chain fatty acid-CoA ligase activity"/>
    <property type="evidence" value="ECO:0007669"/>
    <property type="project" value="UniProtKB-EC"/>
</dbReference>
<dbReference type="FunFam" id="3.30.300.30:FF:000005">
    <property type="entry name" value="Acyl-coenzyme A synthetase ACSM5, mitochondrial"/>
    <property type="match status" value="1"/>
</dbReference>
<keyword evidence="5" id="KW-0479">Metal-binding</keyword>
<keyword evidence="4" id="KW-0436">Ligase</keyword>
<dbReference type="SUPFAM" id="SSF56801">
    <property type="entry name" value="Acetyl-CoA synthetase-like"/>
    <property type="match status" value="1"/>
</dbReference>
<dbReference type="GO" id="GO:0046872">
    <property type="term" value="F:metal ion binding"/>
    <property type="evidence" value="ECO:0007669"/>
    <property type="project" value="UniProtKB-KW"/>
</dbReference>
<evidence type="ECO:0000256" key="14">
    <source>
        <dbReference type="ARBA" id="ARBA00048477"/>
    </source>
</evidence>
<reference evidence="17" key="1">
    <citation type="submission" date="2025-08" db="UniProtKB">
        <authorList>
            <consortium name="Ensembl"/>
        </authorList>
    </citation>
    <scope>IDENTIFICATION</scope>
</reference>
<dbReference type="InterPro" id="IPR051087">
    <property type="entry name" value="Mitochondrial_ACSM"/>
</dbReference>
<evidence type="ECO:0000256" key="1">
    <source>
        <dbReference type="ARBA" id="ARBA00001936"/>
    </source>
</evidence>
<dbReference type="InterPro" id="IPR025110">
    <property type="entry name" value="AMP-bd_C"/>
</dbReference>
<organism evidence="17 18">
    <name type="scientific">Anser brachyrhynchus</name>
    <name type="common">Pink-footed goose</name>
    <dbReference type="NCBI Taxonomy" id="132585"/>
    <lineage>
        <taxon>Eukaryota</taxon>
        <taxon>Metazoa</taxon>
        <taxon>Chordata</taxon>
        <taxon>Craniata</taxon>
        <taxon>Vertebrata</taxon>
        <taxon>Euteleostomi</taxon>
        <taxon>Archelosauria</taxon>
        <taxon>Archosauria</taxon>
        <taxon>Dinosauria</taxon>
        <taxon>Saurischia</taxon>
        <taxon>Theropoda</taxon>
        <taxon>Coelurosauria</taxon>
        <taxon>Aves</taxon>
        <taxon>Neognathae</taxon>
        <taxon>Galloanserae</taxon>
        <taxon>Anseriformes</taxon>
        <taxon>Anatidae</taxon>
        <taxon>Anserinae</taxon>
        <taxon>Anser</taxon>
    </lineage>
</organism>
<dbReference type="GeneTree" id="ENSGT00940000157930"/>
<dbReference type="FunFam" id="3.40.50.12780:FF:000007">
    <property type="entry name" value="Acyl-coenzyme A synthetase ACSM2A, mitochondrial"/>
    <property type="match status" value="1"/>
</dbReference>
<dbReference type="PANTHER" id="PTHR43605">
    <property type="entry name" value="ACYL-COENZYME A SYNTHETASE"/>
    <property type="match status" value="1"/>
</dbReference>
<dbReference type="GO" id="GO:0006637">
    <property type="term" value="P:acyl-CoA metabolic process"/>
    <property type="evidence" value="ECO:0007669"/>
    <property type="project" value="TreeGrafter"/>
</dbReference>
<dbReference type="Gene3D" id="3.40.50.12780">
    <property type="entry name" value="N-terminal domain of ligase-like"/>
    <property type="match status" value="2"/>
</dbReference>
<comment type="cofactor">
    <cofactor evidence="1">
        <name>Mn(2+)</name>
        <dbReference type="ChEBI" id="CHEBI:29035"/>
    </cofactor>
</comment>
<evidence type="ECO:0000256" key="2">
    <source>
        <dbReference type="ARBA" id="ARBA00004173"/>
    </source>
</evidence>
<keyword evidence="6" id="KW-0547">Nucleotide-binding</keyword>
<evidence type="ECO:0000259" key="16">
    <source>
        <dbReference type="Pfam" id="PF13193"/>
    </source>
</evidence>
<dbReference type="GO" id="GO:0006633">
    <property type="term" value="P:fatty acid biosynthetic process"/>
    <property type="evidence" value="ECO:0007669"/>
    <property type="project" value="TreeGrafter"/>
</dbReference>
<evidence type="ECO:0000256" key="3">
    <source>
        <dbReference type="ARBA" id="ARBA00006432"/>
    </source>
</evidence>
<keyword evidence="7" id="KW-0276">Fatty acid metabolism</keyword>
<evidence type="ECO:0000256" key="7">
    <source>
        <dbReference type="ARBA" id="ARBA00022832"/>
    </source>
</evidence>
<protein>
    <recommendedName>
        <fullName evidence="13">medium-chain acyl-CoA ligase</fullName>
        <ecNumber evidence="13">6.2.1.2</ecNumber>
    </recommendedName>
</protein>
<feature type="domain" description="AMP-binding enzyme C-terminal" evidence="16">
    <location>
        <begin position="466"/>
        <end position="546"/>
    </location>
</feature>
<accession>A0A8B9C7X9</accession>
<sequence length="560" mass="62913">MKIFKLPILKSLWTQKPLYRTFHGHPKLLASDVYSQYQAVRRGEQEIPKYFNFASDVLDKWSEIEKAGKRPSNSAFWWISGKGEEVKWSFEELGFLSRKVANVLTKVCGLQKGDRIIVVLPRIPEWWLVNVACMRAGIVLIPGTSQLSAKDILYRLQASKAMCIITDDTVAPAVDSVASECQFLKTKLIVSKGSREGWLNFSELYKNQSADHSCVKTRIEDSVNIFFTSGTTGSPKMTEHSHGSLGFRPLLSERYWLDLTPSDVIWSTADTGWILTSLTSVFDPWVFGSCIFVHQLPQIESATILNVRKKLCIYVSVSLCSFNSIGGEPLNPEVMEKWKSQTGLDIHEVYGQTETGIICSVFKGMKIKPGSMGKAAPLFDVQVVDKNANILPPGQQGEIAVRSKPIRPLGLFSEYIDNPKKTAESERGDFYVTGDRGTMDEDGYFWFIGRDDDIIISSGYRIGPFEVESALMEHPAVAEAAVVSSPDPLRGEVVKAFVVLSATFSSSDREHLACELQEHVKKTTAPYKYPRKVEFVQQMPKTITGKIKRHELRNKEWGRM</sequence>
<dbReference type="Ensembl" id="ENSABRT00000022360.1">
    <property type="protein sequence ID" value="ENSABRP00000015702.1"/>
    <property type="gene ID" value="ENSABRG00000013175.1"/>
</dbReference>
<dbReference type="InterPro" id="IPR020845">
    <property type="entry name" value="AMP-binding_CS"/>
</dbReference>
<dbReference type="Gene3D" id="3.30.300.30">
    <property type="match status" value="1"/>
</dbReference>
<dbReference type="GO" id="GO:0005759">
    <property type="term" value="C:mitochondrial matrix"/>
    <property type="evidence" value="ECO:0007669"/>
    <property type="project" value="TreeGrafter"/>
</dbReference>
<dbReference type="InterPro" id="IPR045851">
    <property type="entry name" value="AMP-bd_C_sf"/>
</dbReference>
<evidence type="ECO:0000256" key="12">
    <source>
        <dbReference type="ARBA" id="ARBA00023128"/>
    </source>
</evidence>
<keyword evidence="8" id="KW-0067">ATP-binding</keyword>
<comment type="similarity">
    <text evidence="3">Belongs to the ATP-dependent AMP-binding enzyme family.</text>
</comment>
<name>A0A8B9C7X9_9AVES</name>
<keyword evidence="18" id="KW-1185">Reference proteome</keyword>
<dbReference type="InterPro" id="IPR042099">
    <property type="entry name" value="ANL_N_sf"/>
</dbReference>
<dbReference type="Pfam" id="PF00501">
    <property type="entry name" value="AMP-binding"/>
    <property type="match status" value="1"/>
</dbReference>
<evidence type="ECO:0000256" key="5">
    <source>
        <dbReference type="ARBA" id="ARBA00022723"/>
    </source>
</evidence>
<evidence type="ECO:0000256" key="6">
    <source>
        <dbReference type="ARBA" id="ARBA00022741"/>
    </source>
</evidence>
<dbReference type="Pfam" id="PF13193">
    <property type="entry name" value="AMP-binding_C"/>
    <property type="match status" value="1"/>
</dbReference>
<evidence type="ECO:0000256" key="11">
    <source>
        <dbReference type="ARBA" id="ARBA00023098"/>
    </source>
</evidence>